<keyword evidence="2" id="KW-1185">Reference proteome</keyword>
<dbReference type="Proteomes" id="UP001141253">
    <property type="component" value="Chromosome 7"/>
</dbReference>
<reference evidence="1" key="2">
    <citation type="journal article" date="2023" name="Int. J. Mol. Sci.">
        <title>De Novo Assembly and Annotation of 11 Diverse Shrub Willow (Salix) Genomes Reveals Novel Gene Organization in Sex-Linked Regions.</title>
        <authorList>
            <person name="Hyden B."/>
            <person name="Feng K."/>
            <person name="Yates T.B."/>
            <person name="Jawdy S."/>
            <person name="Cereghino C."/>
            <person name="Smart L.B."/>
            <person name="Muchero W."/>
        </authorList>
    </citation>
    <scope>NUCLEOTIDE SEQUENCE</scope>
    <source>
        <tissue evidence="1">Shoot tip</tissue>
    </source>
</reference>
<name>A0ABQ9AY78_9ROSI</name>
<organism evidence="1 2">
    <name type="scientific">Salix suchowensis</name>
    <dbReference type="NCBI Taxonomy" id="1278906"/>
    <lineage>
        <taxon>Eukaryota</taxon>
        <taxon>Viridiplantae</taxon>
        <taxon>Streptophyta</taxon>
        <taxon>Embryophyta</taxon>
        <taxon>Tracheophyta</taxon>
        <taxon>Spermatophyta</taxon>
        <taxon>Magnoliopsida</taxon>
        <taxon>eudicotyledons</taxon>
        <taxon>Gunneridae</taxon>
        <taxon>Pentapetalae</taxon>
        <taxon>rosids</taxon>
        <taxon>fabids</taxon>
        <taxon>Malpighiales</taxon>
        <taxon>Salicaceae</taxon>
        <taxon>Saliceae</taxon>
        <taxon>Salix</taxon>
    </lineage>
</organism>
<gene>
    <name evidence="1" type="ORF">OIU77_003035</name>
</gene>
<sequence>MSLDTSFIDGFKSKLPVLPVNNNVGGFKSKLPVLPVNKSARFKVAGQKRCGRKEESNFSYQHSRITFFLAIATPCPLGIKCAIWALYSIATCNFLLYSGGALTHAPQVPVVEGAAVEAVKEKGASAAGRAGGGNVEVQPKDVFENSKNCSDD</sequence>
<dbReference type="EMBL" id="JAPFFI010000014">
    <property type="protein sequence ID" value="KAJ6366567.1"/>
    <property type="molecule type" value="Genomic_DNA"/>
</dbReference>
<protein>
    <submittedName>
        <fullName evidence="1">Uncharacterized protein</fullName>
    </submittedName>
</protein>
<comment type="caution">
    <text evidence="1">The sequence shown here is derived from an EMBL/GenBank/DDBJ whole genome shotgun (WGS) entry which is preliminary data.</text>
</comment>
<proteinExistence type="predicted"/>
<evidence type="ECO:0000313" key="1">
    <source>
        <dbReference type="EMBL" id="KAJ6366567.1"/>
    </source>
</evidence>
<evidence type="ECO:0000313" key="2">
    <source>
        <dbReference type="Proteomes" id="UP001141253"/>
    </source>
</evidence>
<accession>A0ABQ9AY78</accession>
<reference evidence="1" key="1">
    <citation type="submission" date="2022-10" db="EMBL/GenBank/DDBJ databases">
        <authorList>
            <person name="Hyden B.L."/>
            <person name="Feng K."/>
            <person name="Yates T."/>
            <person name="Jawdy S."/>
            <person name="Smart L.B."/>
            <person name="Muchero W."/>
        </authorList>
    </citation>
    <scope>NUCLEOTIDE SEQUENCE</scope>
    <source>
        <tissue evidence="1">Shoot tip</tissue>
    </source>
</reference>